<evidence type="ECO:0000313" key="1">
    <source>
        <dbReference type="EMBL" id="SDD85543.1"/>
    </source>
</evidence>
<keyword evidence="2" id="KW-1185">Reference proteome</keyword>
<dbReference type="EMBL" id="FNAC01000081">
    <property type="protein sequence ID" value="SDD85543.1"/>
    <property type="molecule type" value="Genomic_DNA"/>
</dbReference>
<dbReference type="OrthoDB" id="677309at2"/>
<evidence type="ECO:0008006" key="3">
    <source>
        <dbReference type="Google" id="ProtNLM"/>
    </source>
</evidence>
<dbReference type="AlphaFoldDB" id="A0A1G6Y6E0"/>
<accession>A0A1G6Y6E0</accession>
<proteinExistence type="predicted"/>
<dbReference type="STRING" id="686796.SAMN04488104_10816"/>
<gene>
    <name evidence="1" type="ORF">SAMN04488104_10816</name>
</gene>
<name>A0A1G6Y6E0_9BACT</name>
<evidence type="ECO:0000313" key="2">
    <source>
        <dbReference type="Proteomes" id="UP000199060"/>
    </source>
</evidence>
<dbReference type="RefSeq" id="WP_087941484.1">
    <property type="nucleotide sequence ID" value="NZ_FNAC01000081.1"/>
</dbReference>
<organism evidence="1 2">
    <name type="scientific">Algoriphagus faecimaris</name>
    <dbReference type="NCBI Taxonomy" id="686796"/>
    <lineage>
        <taxon>Bacteria</taxon>
        <taxon>Pseudomonadati</taxon>
        <taxon>Bacteroidota</taxon>
        <taxon>Cytophagia</taxon>
        <taxon>Cytophagales</taxon>
        <taxon>Cyclobacteriaceae</taxon>
        <taxon>Algoriphagus</taxon>
    </lineage>
</organism>
<sequence length="191" mass="21638">MKTKLFILALFGFLTIGNQLYAQSRKTGNPLEKNGLNYIGLGLEVGPTLNQFSKSYPVHFGLPVKVYLGRQKKGRFIFRTGIHYFPAPDKNLSADLRSAHYLIIPLAIGYRRNFQDWYVEGSIGAASTQFRRTYTDDVFPPTRIYYQEINYGLEVGKQLGNLDVGIAAYNTGPFPLNILCLGIKASYRLKW</sequence>
<reference evidence="2" key="1">
    <citation type="submission" date="2016-10" db="EMBL/GenBank/DDBJ databases">
        <authorList>
            <person name="Varghese N."/>
            <person name="Submissions S."/>
        </authorList>
    </citation>
    <scope>NUCLEOTIDE SEQUENCE [LARGE SCALE GENOMIC DNA]</scope>
    <source>
        <strain evidence="2">DSM 23095</strain>
    </source>
</reference>
<protein>
    <recommendedName>
        <fullName evidence="3">Outer membrane protein beta-barrel domain-containing protein</fullName>
    </recommendedName>
</protein>
<dbReference type="Proteomes" id="UP000199060">
    <property type="component" value="Unassembled WGS sequence"/>
</dbReference>